<dbReference type="PANTHER" id="PTHR48097:SF5">
    <property type="entry name" value="LOW SPECIFICITY L-THREONINE ALDOLASE"/>
    <property type="match status" value="1"/>
</dbReference>
<keyword evidence="3 4" id="KW-0663">Pyridoxal phosphate</keyword>
<evidence type="ECO:0000313" key="6">
    <source>
        <dbReference type="EMBL" id="MEP0948394.1"/>
    </source>
</evidence>
<dbReference type="SUPFAM" id="SSF53383">
    <property type="entry name" value="PLP-dependent transferases"/>
    <property type="match status" value="1"/>
</dbReference>
<keyword evidence="7" id="KW-1185">Reference proteome</keyword>
<dbReference type="InterPro" id="IPR001597">
    <property type="entry name" value="ArAA_b-elim_lyase/Thr_aldolase"/>
</dbReference>
<gene>
    <name evidence="6" type="ORF">NC992_16030</name>
</gene>
<organism evidence="6 7">
    <name type="scientific">Leptolyngbya subtilissima DQ-A4</name>
    <dbReference type="NCBI Taxonomy" id="2933933"/>
    <lineage>
        <taxon>Bacteria</taxon>
        <taxon>Bacillati</taxon>
        <taxon>Cyanobacteriota</taxon>
        <taxon>Cyanophyceae</taxon>
        <taxon>Leptolyngbyales</taxon>
        <taxon>Leptolyngbyaceae</taxon>
        <taxon>Leptolyngbya group</taxon>
        <taxon>Leptolyngbya</taxon>
    </lineage>
</organism>
<comment type="cofactor">
    <cofactor evidence="1 4">
        <name>pyridoxal 5'-phosphate</name>
        <dbReference type="ChEBI" id="CHEBI:597326"/>
    </cofactor>
</comment>
<sequence>MLTVPPTTRPLQFASDNYSGICPEALDYLLQANQGDVPAYGDDEWTQKASDAFRNIFEIDCEVFFVFNGTAANSLTLAALCQSYHSVICHELAHVETDECGAPEFASNGSKLLLAQGDNGKLDPADVERLITKRTDIHYPKPKVISLTQATEVGTLYTTDELAALSGLARHHGLKVHMDGARFANALVASGKTPAELTWKADVDVLCCCGTKNGMGIGEAILFFDRSLAEDFAYRCKQAGQLCSKMRFISAPWLGLLETGAWLRNADHANRMAAYLEQQLRQIPEVKLLFPRQANGVFVQMPQSLIDELYRRGWKFYTFIGNDGARLMCGWNTTIEAIDELVADIRDSVSLFR</sequence>
<protein>
    <recommendedName>
        <fullName evidence="4">L-threonine aldolase</fullName>
        <ecNumber evidence="4">4.1.2.48</ecNumber>
    </recommendedName>
</protein>
<name>A0ABV0K6W4_9CYAN</name>
<comment type="function">
    <text evidence="4">Catalyzes the cleavage of L-allo-threonine and L-threonine to glycine and acetaldehyde.</text>
</comment>
<dbReference type="Gene3D" id="3.90.1150.10">
    <property type="entry name" value="Aspartate Aminotransferase, domain 1"/>
    <property type="match status" value="1"/>
</dbReference>
<evidence type="ECO:0000256" key="4">
    <source>
        <dbReference type="PIRNR" id="PIRNR038940"/>
    </source>
</evidence>
<dbReference type="RefSeq" id="WP_190703928.1">
    <property type="nucleotide sequence ID" value="NZ_JAMPKX010000007.1"/>
</dbReference>
<dbReference type="Gene3D" id="3.40.640.10">
    <property type="entry name" value="Type I PLP-dependent aspartate aminotransferase-like (Major domain)"/>
    <property type="match status" value="1"/>
</dbReference>
<evidence type="ECO:0000256" key="1">
    <source>
        <dbReference type="ARBA" id="ARBA00001933"/>
    </source>
</evidence>
<evidence type="ECO:0000256" key="3">
    <source>
        <dbReference type="ARBA" id="ARBA00022898"/>
    </source>
</evidence>
<feature type="domain" description="Aromatic amino acid beta-eliminating lyase/threonine aldolase" evidence="5">
    <location>
        <begin position="12"/>
        <end position="301"/>
    </location>
</feature>
<dbReference type="PANTHER" id="PTHR48097">
    <property type="entry name" value="L-THREONINE ALDOLASE-RELATED"/>
    <property type="match status" value="1"/>
</dbReference>
<dbReference type="PIRSF" id="PIRSF038940">
    <property type="entry name" value="Low_specificity_LTA"/>
    <property type="match status" value="1"/>
</dbReference>
<dbReference type="Pfam" id="PF01212">
    <property type="entry name" value="Beta_elim_lyase"/>
    <property type="match status" value="1"/>
</dbReference>
<reference evidence="6 7" key="1">
    <citation type="submission" date="2022-04" db="EMBL/GenBank/DDBJ databases">
        <title>Positive selection, recombination, and allopatry shape intraspecific diversity of widespread and dominant cyanobacteria.</title>
        <authorList>
            <person name="Wei J."/>
            <person name="Shu W."/>
            <person name="Hu C."/>
        </authorList>
    </citation>
    <scope>NUCLEOTIDE SEQUENCE [LARGE SCALE GENOMIC DNA]</scope>
    <source>
        <strain evidence="6 7">DQ-A4</strain>
    </source>
</reference>
<dbReference type="InterPro" id="IPR015424">
    <property type="entry name" value="PyrdxlP-dep_Trfase"/>
</dbReference>
<evidence type="ECO:0000256" key="2">
    <source>
        <dbReference type="ARBA" id="ARBA00006966"/>
    </source>
</evidence>
<dbReference type="CDD" id="cd06502">
    <property type="entry name" value="TA_like"/>
    <property type="match status" value="1"/>
</dbReference>
<proteinExistence type="inferred from homology"/>
<accession>A0ABV0K6W4</accession>
<comment type="caution">
    <text evidence="6">The sequence shown here is derived from an EMBL/GenBank/DDBJ whole genome shotgun (WGS) entry which is preliminary data.</text>
</comment>
<dbReference type="EMBL" id="JAMPKX010000007">
    <property type="protein sequence ID" value="MEP0948394.1"/>
    <property type="molecule type" value="Genomic_DNA"/>
</dbReference>
<evidence type="ECO:0000259" key="5">
    <source>
        <dbReference type="Pfam" id="PF01212"/>
    </source>
</evidence>
<dbReference type="EC" id="4.1.2.48" evidence="4"/>
<comment type="similarity">
    <text evidence="2 4">Belongs to the threonine aldolase family.</text>
</comment>
<dbReference type="Proteomes" id="UP001482513">
    <property type="component" value="Unassembled WGS sequence"/>
</dbReference>
<dbReference type="InterPro" id="IPR026273">
    <property type="entry name" value="Low_specificity_L-TA_bact"/>
</dbReference>
<evidence type="ECO:0000313" key="7">
    <source>
        <dbReference type="Proteomes" id="UP001482513"/>
    </source>
</evidence>
<comment type="catalytic activity">
    <reaction evidence="4">
        <text>L-allo-threonine = acetaldehyde + glycine</text>
        <dbReference type="Rhea" id="RHEA:26209"/>
        <dbReference type="ChEBI" id="CHEBI:15343"/>
        <dbReference type="ChEBI" id="CHEBI:57305"/>
        <dbReference type="ChEBI" id="CHEBI:58585"/>
        <dbReference type="EC" id="4.1.2.48"/>
    </reaction>
</comment>
<dbReference type="InterPro" id="IPR015421">
    <property type="entry name" value="PyrdxlP-dep_Trfase_major"/>
</dbReference>
<comment type="catalytic activity">
    <reaction evidence="4">
        <text>L-threonine = acetaldehyde + glycine</text>
        <dbReference type="Rhea" id="RHEA:19625"/>
        <dbReference type="ChEBI" id="CHEBI:15343"/>
        <dbReference type="ChEBI" id="CHEBI:57305"/>
        <dbReference type="ChEBI" id="CHEBI:57926"/>
        <dbReference type="EC" id="4.1.2.48"/>
    </reaction>
</comment>
<dbReference type="InterPro" id="IPR015422">
    <property type="entry name" value="PyrdxlP-dep_Trfase_small"/>
</dbReference>
<keyword evidence="4" id="KW-0456">Lyase</keyword>